<dbReference type="EMBL" id="QXHD01000004">
    <property type="protein sequence ID" value="NEZ56038.1"/>
    <property type="molecule type" value="Genomic_DNA"/>
</dbReference>
<reference evidence="1 2" key="1">
    <citation type="journal article" date="2020" name="Microb. Ecol.">
        <title>Ecogenomics of the Marine Benthic Filamentous Cyanobacterium Adonisia.</title>
        <authorList>
            <person name="Walter J.M."/>
            <person name="Coutinho F.H."/>
            <person name="Leomil L."/>
            <person name="Hargreaves P.I."/>
            <person name="Campeao M.E."/>
            <person name="Vieira V.V."/>
            <person name="Silva B.S."/>
            <person name="Fistarol G.O."/>
            <person name="Salomon P.S."/>
            <person name="Sawabe T."/>
            <person name="Mino S."/>
            <person name="Hosokawa M."/>
            <person name="Miyashita H."/>
            <person name="Maruyama F."/>
            <person name="van Verk M.C."/>
            <person name="Dutilh B.E."/>
            <person name="Thompson C.C."/>
            <person name="Thompson F.L."/>
        </authorList>
    </citation>
    <scope>NUCLEOTIDE SEQUENCE [LARGE SCALE GENOMIC DNA]</scope>
    <source>
        <strain evidence="1 2">CCMR0081</strain>
    </source>
</reference>
<organism evidence="1 2">
    <name type="scientific">Adonisia turfae CCMR0081</name>
    <dbReference type="NCBI Taxonomy" id="2292702"/>
    <lineage>
        <taxon>Bacteria</taxon>
        <taxon>Bacillati</taxon>
        <taxon>Cyanobacteriota</taxon>
        <taxon>Adonisia</taxon>
        <taxon>Adonisia turfae</taxon>
    </lineage>
</organism>
<accession>A0A6M0RIF2</accession>
<protein>
    <submittedName>
        <fullName evidence="1">Uncharacterized protein</fullName>
    </submittedName>
</protein>
<evidence type="ECO:0000313" key="1">
    <source>
        <dbReference type="EMBL" id="NEZ56038.1"/>
    </source>
</evidence>
<comment type="caution">
    <text evidence="1">The sequence shown here is derived from an EMBL/GenBank/DDBJ whole genome shotgun (WGS) entry which is preliminary data.</text>
</comment>
<sequence length="60" mass="6994">MFIMWEFNEQALTWFRRQSVGFVFQCSTMAAEITGSLQPEEHIVLHLNGQLQAGRQVKPR</sequence>
<evidence type="ECO:0000313" key="2">
    <source>
        <dbReference type="Proteomes" id="UP000481033"/>
    </source>
</evidence>
<dbReference type="AlphaFoldDB" id="A0A6M0RIF2"/>
<gene>
    <name evidence="1" type="ORF">DXZ20_10200</name>
</gene>
<name>A0A6M0RIF2_9CYAN</name>
<keyword evidence="2" id="KW-1185">Reference proteome</keyword>
<dbReference type="Proteomes" id="UP000481033">
    <property type="component" value="Unassembled WGS sequence"/>
</dbReference>
<proteinExistence type="predicted"/>